<keyword evidence="3" id="KW-0234">DNA repair</keyword>
<feature type="compositionally biased region" description="Low complexity" evidence="4">
    <location>
        <begin position="481"/>
        <end position="490"/>
    </location>
</feature>
<evidence type="ECO:0008006" key="9">
    <source>
        <dbReference type="Google" id="ProtNLM"/>
    </source>
</evidence>
<dbReference type="GO" id="GO:0016887">
    <property type="term" value="F:ATP hydrolysis activity"/>
    <property type="evidence" value="ECO:0007669"/>
    <property type="project" value="InterPro"/>
</dbReference>
<evidence type="ECO:0000256" key="1">
    <source>
        <dbReference type="ARBA" id="ARBA00006082"/>
    </source>
</evidence>
<dbReference type="InterPro" id="IPR036890">
    <property type="entry name" value="HATPase_C_sf"/>
</dbReference>
<comment type="similarity">
    <text evidence="1">Belongs to the DNA mismatch repair MutL/HexB family.</text>
</comment>
<dbReference type="InterPro" id="IPR014790">
    <property type="entry name" value="MutL_C"/>
</dbReference>
<dbReference type="InterPro" id="IPR013507">
    <property type="entry name" value="DNA_mismatch_S5_2-like"/>
</dbReference>
<dbReference type="InterPro" id="IPR014762">
    <property type="entry name" value="DNA_mismatch_repair_CS"/>
</dbReference>
<dbReference type="FunFam" id="3.30.565.10:FF:000003">
    <property type="entry name" value="DNA mismatch repair endonuclease MutL"/>
    <property type="match status" value="1"/>
</dbReference>
<dbReference type="InterPro" id="IPR020568">
    <property type="entry name" value="Ribosomal_Su5_D2-typ_SF"/>
</dbReference>
<dbReference type="Gene3D" id="3.30.1540.20">
    <property type="entry name" value="MutL, C-terminal domain, dimerisation subdomain"/>
    <property type="match status" value="1"/>
</dbReference>
<evidence type="ECO:0000259" key="5">
    <source>
        <dbReference type="SMART" id="SM00853"/>
    </source>
</evidence>
<dbReference type="PANTHER" id="PTHR10073">
    <property type="entry name" value="DNA MISMATCH REPAIR PROTEIN MLH, PMS, MUTL"/>
    <property type="match status" value="1"/>
</dbReference>
<dbReference type="Pfam" id="PF13589">
    <property type="entry name" value="HATPase_c_3"/>
    <property type="match status" value="1"/>
</dbReference>
<dbReference type="PROSITE" id="PS00058">
    <property type="entry name" value="DNA_MISMATCH_REPAIR_1"/>
    <property type="match status" value="1"/>
</dbReference>
<evidence type="ECO:0000259" key="6">
    <source>
        <dbReference type="SMART" id="SM01340"/>
    </source>
</evidence>
<dbReference type="FunFam" id="3.30.1370.100:FF:000001">
    <property type="entry name" value="Mismatch repair endonuclease pms1, putative"/>
    <property type="match status" value="1"/>
</dbReference>
<dbReference type="Gene3D" id="3.30.230.10">
    <property type="match status" value="1"/>
</dbReference>
<evidence type="ECO:0000313" key="8">
    <source>
        <dbReference type="Proteomes" id="UP000232875"/>
    </source>
</evidence>
<feature type="region of interest" description="Disordered" evidence="4">
    <location>
        <begin position="462"/>
        <end position="494"/>
    </location>
</feature>
<reference evidence="7 8" key="1">
    <citation type="submission" date="2017-10" db="EMBL/GenBank/DDBJ databases">
        <title>A novel species of cold-tolerant Malassezia isolated from bats.</title>
        <authorList>
            <person name="Lorch J.M."/>
            <person name="Palmer J.M."/>
            <person name="Vanderwolf K.J."/>
            <person name="Schmidt K.Z."/>
            <person name="Verant M.L."/>
            <person name="Weller T.J."/>
            <person name="Blehert D.S."/>
        </authorList>
    </citation>
    <scope>NUCLEOTIDE SEQUENCE [LARGE SCALE GENOMIC DNA]</scope>
    <source>
        <strain evidence="7 8">NWHC:44797-103</strain>
    </source>
</reference>
<dbReference type="GO" id="GO:0030983">
    <property type="term" value="F:mismatched DNA binding"/>
    <property type="evidence" value="ECO:0007669"/>
    <property type="project" value="InterPro"/>
</dbReference>
<feature type="compositionally biased region" description="Basic and acidic residues" evidence="4">
    <location>
        <begin position="462"/>
        <end position="480"/>
    </location>
</feature>
<dbReference type="SUPFAM" id="SSF118116">
    <property type="entry name" value="DNA mismatch repair protein MutL"/>
    <property type="match status" value="1"/>
</dbReference>
<keyword evidence="2" id="KW-0227">DNA damage</keyword>
<dbReference type="Pfam" id="PF01119">
    <property type="entry name" value="DNA_mis_repair"/>
    <property type="match status" value="1"/>
</dbReference>
<sequence>MPIVPLARSDVLRIAGAQVVPDMRAAVKELVENALDAGATSIEVRFKEYGLEGIEVVDNGSGIARTDYVSLARKHHTSKIASFEDLGSVATFGFRGEALASLCSVSSVSVLTATDQDAPMGTVLDFNENGELVGSEKRMARQRGTTVSVSDLLTRLPVRRRELEKNIKREYNKTYAMLQTYALVSKGVRWASYVTLQSGKRVSQLNLRSASLQANIAALFGPRATAHMMPMALDVDLAGQRVHIKGFISKPTIGSGRSSGDRQYFYINGRPWDTGRMAQICNQVYRMYNATQYPCVIADVVLDTHAYDVNVSPDKRTIYLHDQSALLEAMREALDEMYAPTRGVLEVHGPFRGGDAGEDTRKRTASPVHAARKSARMEERASSEASVPADTEAADAPPAAEASTMRTEFQRAVDTYVALQDAQEKEMGKETEVPCTAHDAQNAAQASHMDTQASRVDMENERVSERRQPMQQHEAHRTRDSSMSPSSTEASELEYEERVCIAKRENTRPSHTAPPMDITYAESEMELEGTPAADLISNCSGHEANFISDRSSPPITDHAASIRPPQHTLTLDMHDLALRIQARTRTSSLHPTLPSTALDHAGFSERDMDTAAHALERVIQKKDFGAMQIVGQFNLGFIIARRLQHTASTAMDDLFIIDQHAADEKYNYERLQASTQIQSQPLLLPQLLELAPTDELIAAEYEAWLQRNGFAVRIDQDAPPGARVHLLTKPISKDIVFDVHDFEELIAKLRDSPRHARCSKVRDMFASRACRKSIMVGSALDARQMRLVVHHMGEIEQPWNCPHGRPTIRHLVSLSHAPHIASYTQRPVAWHAVDAR</sequence>
<dbReference type="NCBIfam" id="TIGR00585">
    <property type="entry name" value="mutl"/>
    <property type="match status" value="1"/>
</dbReference>
<protein>
    <recommendedName>
        <fullName evidence="9">Pms1p</fullName>
    </recommendedName>
</protein>
<dbReference type="Gene3D" id="3.30.565.10">
    <property type="entry name" value="Histidine kinase-like ATPase, C-terminal domain"/>
    <property type="match status" value="1"/>
</dbReference>
<dbReference type="GO" id="GO:0140664">
    <property type="term" value="F:ATP-dependent DNA damage sensor activity"/>
    <property type="evidence" value="ECO:0007669"/>
    <property type="project" value="InterPro"/>
</dbReference>
<evidence type="ECO:0000256" key="3">
    <source>
        <dbReference type="ARBA" id="ARBA00023204"/>
    </source>
</evidence>
<dbReference type="InterPro" id="IPR037198">
    <property type="entry name" value="MutL_C_sf"/>
</dbReference>
<dbReference type="InterPro" id="IPR014721">
    <property type="entry name" value="Ribsml_uS5_D2-typ_fold_subgr"/>
</dbReference>
<dbReference type="GO" id="GO:0032389">
    <property type="term" value="C:MutLalpha complex"/>
    <property type="evidence" value="ECO:0007669"/>
    <property type="project" value="TreeGrafter"/>
</dbReference>
<feature type="domain" description="DNA mismatch repair protein S5" evidence="6">
    <location>
        <begin position="216"/>
        <end position="339"/>
    </location>
</feature>
<keyword evidence="8" id="KW-1185">Reference proteome</keyword>
<organism evidence="7 8">
    <name type="scientific">Malassezia vespertilionis</name>
    <dbReference type="NCBI Taxonomy" id="2020962"/>
    <lineage>
        <taxon>Eukaryota</taxon>
        <taxon>Fungi</taxon>
        <taxon>Dikarya</taxon>
        <taxon>Basidiomycota</taxon>
        <taxon>Ustilaginomycotina</taxon>
        <taxon>Malasseziomycetes</taxon>
        <taxon>Malasseziales</taxon>
        <taxon>Malasseziaceae</taxon>
        <taxon>Malassezia</taxon>
    </lineage>
</organism>
<dbReference type="GO" id="GO:0061982">
    <property type="term" value="P:meiosis I cell cycle process"/>
    <property type="evidence" value="ECO:0007669"/>
    <property type="project" value="UniProtKB-ARBA"/>
</dbReference>
<dbReference type="CDD" id="cd16926">
    <property type="entry name" value="HATPase_MutL-MLH-PMS-like"/>
    <property type="match status" value="1"/>
</dbReference>
<dbReference type="SUPFAM" id="SSF54211">
    <property type="entry name" value="Ribosomal protein S5 domain 2-like"/>
    <property type="match status" value="1"/>
</dbReference>
<dbReference type="InterPro" id="IPR042120">
    <property type="entry name" value="MutL_C_dimsub"/>
</dbReference>
<dbReference type="GO" id="GO:0005524">
    <property type="term" value="F:ATP binding"/>
    <property type="evidence" value="ECO:0007669"/>
    <property type="project" value="InterPro"/>
</dbReference>
<dbReference type="InterPro" id="IPR002099">
    <property type="entry name" value="MutL/Mlh/PMS"/>
</dbReference>
<dbReference type="Gene3D" id="3.30.1370.100">
    <property type="entry name" value="MutL, C-terminal domain, regulatory subdomain"/>
    <property type="match status" value="1"/>
</dbReference>
<dbReference type="GO" id="GO:0006298">
    <property type="term" value="P:mismatch repair"/>
    <property type="evidence" value="ECO:0007669"/>
    <property type="project" value="InterPro"/>
</dbReference>
<name>A0A2N1JBH2_9BASI</name>
<dbReference type="STRING" id="2020962.A0A2N1JBH2"/>
<dbReference type="InterPro" id="IPR042121">
    <property type="entry name" value="MutL_C_regsub"/>
</dbReference>
<evidence type="ECO:0000256" key="4">
    <source>
        <dbReference type="SAM" id="MobiDB-lite"/>
    </source>
</evidence>
<dbReference type="EMBL" id="KZ454990">
    <property type="protein sequence ID" value="PKI83894.1"/>
    <property type="molecule type" value="Genomic_DNA"/>
</dbReference>
<dbReference type="PANTHER" id="PTHR10073:SF52">
    <property type="entry name" value="MISMATCH REPAIR ENDONUCLEASE PMS2"/>
    <property type="match status" value="1"/>
</dbReference>
<accession>A0A2N1JBH2</accession>
<dbReference type="SUPFAM" id="SSF55874">
    <property type="entry name" value="ATPase domain of HSP90 chaperone/DNA topoisomerase II/histidine kinase"/>
    <property type="match status" value="1"/>
</dbReference>
<feature type="domain" description="MutL C-terminal dimerisation" evidence="5">
    <location>
        <begin position="629"/>
        <end position="780"/>
    </location>
</feature>
<dbReference type="CDD" id="cd03484">
    <property type="entry name" value="MutL_Trans_hPMS_2_like"/>
    <property type="match status" value="1"/>
</dbReference>
<dbReference type="Proteomes" id="UP000232875">
    <property type="component" value="Unassembled WGS sequence"/>
</dbReference>
<dbReference type="OrthoDB" id="10263226at2759"/>
<dbReference type="AlphaFoldDB" id="A0A2N1JBH2"/>
<dbReference type="InterPro" id="IPR038973">
    <property type="entry name" value="MutL/Mlh/Pms-like"/>
</dbReference>
<dbReference type="SMART" id="SM01340">
    <property type="entry name" value="DNA_mis_repair"/>
    <property type="match status" value="1"/>
</dbReference>
<feature type="compositionally biased region" description="Low complexity" evidence="4">
    <location>
        <begin position="388"/>
        <end position="402"/>
    </location>
</feature>
<proteinExistence type="inferred from homology"/>
<dbReference type="SMART" id="SM00853">
    <property type="entry name" value="MutL_C"/>
    <property type="match status" value="1"/>
</dbReference>
<dbReference type="Pfam" id="PF08676">
    <property type="entry name" value="MutL_C"/>
    <property type="match status" value="1"/>
</dbReference>
<evidence type="ECO:0000313" key="7">
    <source>
        <dbReference type="EMBL" id="PKI83894.1"/>
    </source>
</evidence>
<evidence type="ECO:0000256" key="2">
    <source>
        <dbReference type="ARBA" id="ARBA00022763"/>
    </source>
</evidence>
<feature type="region of interest" description="Disordered" evidence="4">
    <location>
        <begin position="351"/>
        <end position="403"/>
    </location>
</feature>
<gene>
    <name evidence="7" type="ORF">MVES_002245</name>
</gene>